<name>A0ACC0N5G7_RHOML</name>
<gene>
    <name evidence="1" type="ORF">RHMOL_Rhmol07G0243300</name>
</gene>
<proteinExistence type="predicted"/>
<dbReference type="Proteomes" id="UP001062846">
    <property type="component" value="Chromosome 7"/>
</dbReference>
<reference evidence="1" key="1">
    <citation type="submission" date="2022-02" db="EMBL/GenBank/DDBJ databases">
        <title>Plant Genome Project.</title>
        <authorList>
            <person name="Zhang R.-G."/>
        </authorList>
    </citation>
    <scope>NUCLEOTIDE SEQUENCE</scope>
    <source>
        <strain evidence="1">AT1</strain>
    </source>
</reference>
<dbReference type="EMBL" id="CM046394">
    <property type="protein sequence ID" value="KAI8548064.1"/>
    <property type="molecule type" value="Genomic_DNA"/>
</dbReference>
<comment type="caution">
    <text evidence="1">The sequence shown here is derived from an EMBL/GenBank/DDBJ whole genome shotgun (WGS) entry which is preliminary data.</text>
</comment>
<keyword evidence="2" id="KW-1185">Reference proteome</keyword>
<evidence type="ECO:0000313" key="2">
    <source>
        <dbReference type="Proteomes" id="UP001062846"/>
    </source>
</evidence>
<organism evidence="1 2">
    <name type="scientific">Rhododendron molle</name>
    <name type="common">Chinese azalea</name>
    <name type="synonym">Azalea mollis</name>
    <dbReference type="NCBI Taxonomy" id="49168"/>
    <lineage>
        <taxon>Eukaryota</taxon>
        <taxon>Viridiplantae</taxon>
        <taxon>Streptophyta</taxon>
        <taxon>Embryophyta</taxon>
        <taxon>Tracheophyta</taxon>
        <taxon>Spermatophyta</taxon>
        <taxon>Magnoliopsida</taxon>
        <taxon>eudicotyledons</taxon>
        <taxon>Gunneridae</taxon>
        <taxon>Pentapetalae</taxon>
        <taxon>asterids</taxon>
        <taxon>Ericales</taxon>
        <taxon>Ericaceae</taxon>
        <taxon>Ericoideae</taxon>
        <taxon>Rhodoreae</taxon>
        <taxon>Rhododendron</taxon>
    </lineage>
</organism>
<sequence length="53" mass="6074">MPLKHTKRLEVVNIYRSPPTKFEPQMVELPPIWKCIVVLFGASPKKDGRADVI</sequence>
<protein>
    <submittedName>
        <fullName evidence="1">Uncharacterized protein</fullName>
    </submittedName>
</protein>
<accession>A0ACC0N5G7</accession>
<evidence type="ECO:0000313" key="1">
    <source>
        <dbReference type="EMBL" id="KAI8548064.1"/>
    </source>
</evidence>